<evidence type="ECO:0000256" key="2">
    <source>
        <dbReference type="SAM" id="MobiDB-lite"/>
    </source>
</evidence>
<keyword evidence="1" id="KW-0106">Calcium</keyword>
<evidence type="ECO:0000259" key="3">
    <source>
        <dbReference type="PROSITE" id="PS50222"/>
    </source>
</evidence>
<evidence type="ECO:0000313" key="5">
    <source>
        <dbReference type="Proteomes" id="UP001162131"/>
    </source>
</evidence>
<proteinExistence type="predicted"/>
<dbReference type="PROSITE" id="PS50222">
    <property type="entry name" value="EF_HAND_2"/>
    <property type="match status" value="1"/>
</dbReference>
<evidence type="ECO:0000256" key="1">
    <source>
        <dbReference type="ARBA" id="ARBA00022837"/>
    </source>
</evidence>
<reference evidence="4" key="1">
    <citation type="submission" date="2021-09" db="EMBL/GenBank/DDBJ databases">
        <authorList>
            <consortium name="AG Swart"/>
            <person name="Singh M."/>
            <person name="Singh A."/>
            <person name="Seah K."/>
            <person name="Emmerich C."/>
        </authorList>
    </citation>
    <scope>NUCLEOTIDE SEQUENCE</scope>
    <source>
        <strain evidence="4">ATCC30299</strain>
    </source>
</reference>
<keyword evidence="5" id="KW-1185">Reference proteome</keyword>
<dbReference type="PROSITE" id="PS00018">
    <property type="entry name" value="EF_HAND_1"/>
    <property type="match status" value="1"/>
</dbReference>
<dbReference type="GO" id="GO:0005509">
    <property type="term" value="F:calcium ion binding"/>
    <property type="evidence" value="ECO:0007669"/>
    <property type="project" value="InterPro"/>
</dbReference>
<dbReference type="Proteomes" id="UP001162131">
    <property type="component" value="Unassembled WGS sequence"/>
</dbReference>
<dbReference type="InterPro" id="IPR018247">
    <property type="entry name" value="EF_Hand_1_Ca_BS"/>
</dbReference>
<dbReference type="InterPro" id="IPR011992">
    <property type="entry name" value="EF-hand-dom_pair"/>
</dbReference>
<sequence length="1111" mass="127661">MNMSKQLLYTHKDNEISESYNDKKPKNPEIDAMKSHIISMSITTELLSHFLPTCLHISKNIYETLTKLNKYSNEELISFSLDLDNVVLSLCAKIQQISQEEILLKVHNLRNSLISTHIIENCNGSEILLETLPKLQGAKLTMDLCAEQLGQIIDEEQSKALSAIFTLTKYLGNNEDQFLAWKLNQESNEIKKLPYSKRIEKFLELRYKESQHELKLLKNFDCLISSLKKINAELHNLAENSENESNLLEISGIKLVENVMKKLKIFEKFEYEKEMNGELVESSSTQTENEKDIDLISKDNFTRIDLKQNSTNLGQIEGDSAIKSTSIISYEKLSQIPGIKLNDKRSIISANSILINPALKSKKICKFSIKNLDGMAINIFSNSMQNNKILQNPQTKDDIAELNSSNSLLKRVSSVDSSTHSNKQKESIGSLKANSHGTNPFVLTNKSLKEHLKKTESAEQLLNWKKNKIDITLRKAIKNWKISNTSAIRRAFIIWKENQSSFEIEMLEESSPYSQKMLNSTRNSIENNSNSLNSLNASGKGSFTEFLNIEKVNAILKIAIKNQEINAFHSIKDKFNKWKKNIQESYNSLESIDKIEENQFENKPVSLRRSTRNLTRLPTINDIISEECEAKAKESILQEKQKLLNENLIMENYKKVETKLEKPMSYINIFRFLEEMMDNKYKTDKKDLKDKRKPRSMTEFMMEYLNRRFGIEFLAIKTLCQILPAIKSLVDERHPYGCFYARLLQIFHPDPVPYNLSLYLVRARYDFNPFVEKADRFKETLGFRPNKEIKLKQTTYGKVAHDYAGTGGEAMLVDIIDYVYNLFQEDPESGTLLLEKICPEKVVFNDFIGFLIANKMRKKGKRPEELFNKLDKNHGGTLDGQEFIEGAKKDLELWISDVNIIKFFQEVDISKHGEITQEEFFSVVNVEKYTKCTKSLDYVVTKERFLNALIDVYEFRQIRDGAFLRQSLAEYGLNLMNPTTFIETVKIIDPKISTIKIADLHKEAIAICKHFKGIDKDTFVKIALRHGIGGYGLGSFAIRELLDVLGKRQFVVDISLKPDETVSIKKGEIEPAKRVIGDRKNAANKINREGSKSPINKGNQNRIRQLKINLS</sequence>
<comment type="caution">
    <text evidence="4">The sequence shown here is derived from an EMBL/GenBank/DDBJ whole genome shotgun (WGS) entry which is preliminary data.</text>
</comment>
<feature type="domain" description="EF-hand" evidence="3">
    <location>
        <begin position="858"/>
        <end position="893"/>
    </location>
</feature>
<dbReference type="EMBL" id="CAJZBQ010000021">
    <property type="protein sequence ID" value="CAG9318926.1"/>
    <property type="molecule type" value="Genomic_DNA"/>
</dbReference>
<dbReference type="Gene3D" id="1.10.238.10">
    <property type="entry name" value="EF-hand"/>
    <property type="match status" value="1"/>
</dbReference>
<dbReference type="SUPFAM" id="SSF47473">
    <property type="entry name" value="EF-hand"/>
    <property type="match status" value="1"/>
</dbReference>
<name>A0AAU9JDW8_9CILI</name>
<gene>
    <name evidence="4" type="ORF">BSTOLATCC_MIC22284</name>
</gene>
<dbReference type="SMART" id="SM00054">
    <property type="entry name" value="EFh"/>
    <property type="match status" value="2"/>
</dbReference>
<feature type="region of interest" description="Disordered" evidence="2">
    <location>
        <begin position="413"/>
        <end position="434"/>
    </location>
</feature>
<evidence type="ECO:0000313" key="4">
    <source>
        <dbReference type="EMBL" id="CAG9318926.1"/>
    </source>
</evidence>
<dbReference type="AlphaFoldDB" id="A0AAU9JDW8"/>
<accession>A0AAU9JDW8</accession>
<dbReference type="InterPro" id="IPR002048">
    <property type="entry name" value="EF_hand_dom"/>
</dbReference>
<protein>
    <recommendedName>
        <fullName evidence="3">EF-hand domain-containing protein</fullName>
    </recommendedName>
</protein>
<organism evidence="4 5">
    <name type="scientific">Blepharisma stoltei</name>
    <dbReference type="NCBI Taxonomy" id="1481888"/>
    <lineage>
        <taxon>Eukaryota</taxon>
        <taxon>Sar</taxon>
        <taxon>Alveolata</taxon>
        <taxon>Ciliophora</taxon>
        <taxon>Postciliodesmatophora</taxon>
        <taxon>Heterotrichea</taxon>
        <taxon>Heterotrichida</taxon>
        <taxon>Blepharismidae</taxon>
        <taxon>Blepharisma</taxon>
    </lineage>
</organism>